<dbReference type="Proteomes" id="UP000004061">
    <property type="component" value="Unassembled WGS sequence"/>
</dbReference>
<name>B5W047_LIMMA</name>
<protein>
    <submittedName>
        <fullName evidence="1">Uncharacterized protein</fullName>
    </submittedName>
</protein>
<dbReference type="EMBL" id="ABYK01000012">
    <property type="protein sequence ID" value="EDZ95226.1"/>
    <property type="molecule type" value="Genomic_DNA"/>
</dbReference>
<evidence type="ECO:0000313" key="2">
    <source>
        <dbReference type="Proteomes" id="UP000004061"/>
    </source>
</evidence>
<dbReference type="AlphaFoldDB" id="B5W047"/>
<accession>B5W047</accession>
<comment type="caution">
    <text evidence="1">The sequence shown here is derived from an EMBL/GenBank/DDBJ whole genome shotgun (WGS) entry which is preliminary data.</text>
</comment>
<gene>
    <name evidence="1" type="ORF">AmaxDRAFT_2139</name>
</gene>
<proteinExistence type="predicted"/>
<sequence>MFCVGGLLSGENLWQNQELRIWTGNAKKDKISLSGGF</sequence>
<reference evidence="1 2" key="1">
    <citation type="journal article" date="2011" name="Appl. Environ. Microbiol.">
        <title>Contribution of a Sodium Ion Gradient to Energy Conservation during Fermentation in the Cyanobacterium Arthrospira (Spirulina) maxima CS-328.</title>
        <authorList>
            <person name="Carrieri D."/>
            <person name="Ananyev G."/>
            <person name="Lenz O."/>
            <person name="Bryant D.A."/>
            <person name="Dismukes G.C."/>
        </authorList>
    </citation>
    <scope>NUCLEOTIDE SEQUENCE [LARGE SCALE GENOMIC DNA]</scope>
    <source>
        <strain evidence="1 2">CS-328</strain>
    </source>
</reference>
<evidence type="ECO:0000313" key="1">
    <source>
        <dbReference type="EMBL" id="EDZ95226.1"/>
    </source>
</evidence>
<organism evidence="1 2">
    <name type="scientific">Limnospira maxima CS-328</name>
    <dbReference type="NCBI Taxonomy" id="513049"/>
    <lineage>
        <taxon>Bacteria</taxon>
        <taxon>Bacillati</taxon>
        <taxon>Cyanobacteriota</taxon>
        <taxon>Cyanophyceae</taxon>
        <taxon>Oscillatoriophycideae</taxon>
        <taxon>Oscillatoriales</taxon>
        <taxon>Sirenicapillariaceae</taxon>
        <taxon>Limnospira</taxon>
    </lineage>
</organism>
<keyword evidence="2" id="KW-1185">Reference proteome</keyword>